<gene>
    <name evidence="11" type="primary">ABCC4_4</name>
    <name evidence="11" type="ORF">OS493_018178</name>
</gene>
<organism evidence="11 12">
    <name type="scientific">Desmophyllum pertusum</name>
    <dbReference type="NCBI Taxonomy" id="174260"/>
    <lineage>
        <taxon>Eukaryota</taxon>
        <taxon>Metazoa</taxon>
        <taxon>Cnidaria</taxon>
        <taxon>Anthozoa</taxon>
        <taxon>Hexacorallia</taxon>
        <taxon>Scleractinia</taxon>
        <taxon>Caryophylliina</taxon>
        <taxon>Caryophylliidae</taxon>
        <taxon>Desmophyllum</taxon>
    </lineage>
</organism>
<accession>A0A9W9YNI3</accession>
<dbReference type="PANTHER" id="PTHR24223:SF456">
    <property type="entry name" value="MULTIDRUG RESISTANCE-ASSOCIATED PROTEIN LETHAL(2)03659"/>
    <property type="match status" value="1"/>
</dbReference>
<evidence type="ECO:0000256" key="9">
    <source>
        <dbReference type="SAM" id="Phobius"/>
    </source>
</evidence>
<proteinExistence type="inferred from homology"/>
<dbReference type="Pfam" id="PF00664">
    <property type="entry name" value="ABC_membrane"/>
    <property type="match status" value="1"/>
</dbReference>
<evidence type="ECO:0000256" key="3">
    <source>
        <dbReference type="ARBA" id="ARBA00022448"/>
    </source>
</evidence>
<keyword evidence="4 9" id="KW-0812">Transmembrane</keyword>
<protein>
    <submittedName>
        <fullName evidence="11">Multidrug resistance-associated protein 4</fullName>
    </submittedName>
</protein>
<dbReference type="Gene3D" id="1.20.1560.10">
    <property type="entry name" value="ABC transporter type 1, transmembrane domain"/>
    <property type="match status" value="1"/>
</dbReference>
<keyword evidence="8 9" id="KW-0472">Membrane</keyword>
<keyword evidence="5" id="KW-0547">Nucleotide-binding</keyword>
<evidence type="ECO:0000256" key="4">
    <source>
        <dbReference type="ARBA" id="ARBA00022692"/>
    </source>
</evidence>
<evidence type="ECO:0000256" key="6">
    <source>
        <dbReference type="ARBA" id="ARBA00022840"/>
    </source>
</evidence>
<feature type="transmembrane region" description="Helical" evidence="9">
    <location>
        <begin position="121"/>
        <end position="141"/>
    </location>
</feature>
<keyword evidence="6" id="KW-0067">ATP-binding</keyword>
<dbReference type="GO" id="GO:0140359">
    <property type="term" value="F:ABC-type transporter activity"/>
    <property type="evidence" value="ECO:0007669"/>
    <property type="project" value="InterPro"/>
</dbReference>
<dbReference type="GO" id="GO:0016020">
    <property type="term" value="C:membrane"/>
    <property type="evidence" value="ECO:0007669"/>
    <property type="project" value="UniProtKB-SubCell"/>
</dbReference>
<dbReference type="AlphaFoldDB" id="A0A9W9YNI3"/>
<dbReference type="EMBL" id="MU827311">
    <property type="protein sequence ID" value="KAJ7360186.1"/>
    <property type="molecule type" value="Genomic_DNA"/>
</dbReference>
<dbReference type="OrthoDB" id="6500128at2759"/>
<keyword evidence="12" id="KW-1185">Reference proteome</keyword>
<dbReference type="Proteomes" id="UP001163046">
    <property type="component" value="Unassembled WGS sequence"/>
</dbReference>
<keyword evidence="7 9" id="KW-1133">Transmembrane helix</keyword>
<feature type="transmembrane region" description="Helical" evidence="9">
    <location>
        <begin position="47"/>
        <end position="65"/>
    </location>
</feature>
<comment type="caution">
    <text evidence="11">The sequence shown here is derived from an EMBL/GenBank/DDBJ whole genome shotgun (WGS) entry which is preliminary data.</text>
</comment>
<sequence>MELTQVVFMVADVWLSYWCNEEEQYLMAISSDNNTTSSDVQQLDRNLYLGIYSVFVVCLLFFTLLRTQLFFKLTILASRKLHLRMFSALLRAPSYFFDTNSIGRILNRFSKDMGFVDDMMPFTYCDFLQTLFVVVGILALVAANNPVTFVVVIPIVIMFWFLRSYYMKTSREVKRIEGISKYFAYV</sequence>
<comment type="similarity">
    <text evidence="2">Belongs to the ABC transporter superfamily. ABCC family. Conjugate transporter (TC 3.A.1.208) subfamily.</text>
</comment>
<feature type="transmembrane region" description="Helical" evidence="9">
    <location>
        <begin position="147"/>
        <end position="166"/>
    </location>
</feature>
<evidence type="ECO:0000256" key="5">
    <source>
        <dbReference type="ARBA" id="ARBA00022741"/>
    </source>
</evidence>
<reference evidence="11" key="1">
    <citation type="submission" date="2023-01" db="EMBL/GenBank/DDBJ databases">
        <title>Genome assembly of the deep-sea coral Lophelia pertusa.</title>
        <authorList>
            <person name="Herrera S."/>
            <person name="Cordes E."/>
        </authorList>
    </citation>
    <scope>NUCLEOTIDE SEQUENCE</scope>
    <source>
        <strain evidence="11">USNM1676648</strain>
        <tissue evidence="11">Polyp</tissue>
    </source>
</reference>
<evidence type="ECO:0000256" key="1">
    <source>
        <dbReference type="ARBA" id="ARBA00004141"/>
    </source>
</evidence>
<dbReference type="GO" id="GO:0005524">
    <property type="term" value="F:ATP binding"/>
    <property type="evidence" value="ECO:0007669"/>
    <property type="project" value="UniProtKB-KW"/>
</dbReference>
<keyword evidence="3" id="KW-0813">Transport</keyword>
<dbReference type="SUPFAM" id="SSF90123">
    <property type="entry name" value="ABC transporter transmembrane region"/>
    <property type="match status" value="1"/>
</dbReference>
<evidence type="ECO:0000256" key="8">
    <source>
        <dbReference type="ARBA" id="ARBA00023136"/>
    </source>
</evidence>
<dbReference type="PANTHER" id="PTHR24223">
    <property type="entry name" value="ATP-BINDING CASSETTE SUB-FAMILY C"/>
    <property type="match status" value="1"/>
</dbReference>
<evidence type="ECO:0000259" key="10">
    <source>
        <dbReference type="PROSITE" id="PS50929"/>
    </source>
</evidence>
<name>A0A9W9YNI3_9CNID</name>
<dbReference type="PROSITE" id="PS50929">
    <property type="entry name" value="ABC_TM1F"/>
    <property type="match status" value="1"/>
</dbReference>
<comment type="subcellular location">
    <subcellularLocation>
        <location evidence="1">Membrane</location>
        <topology evidence="1">Multi-pass membrane protein</topology>
    </subcellularLocation>
</comment>
<dbReference type="InterPro" id="IPR050173">
    <property type="entry name" value="ABC_transporter_C-like"/>
</dbReference>
<evidence type="ECO:0000256" key="2">
    <source>
        <dbReference type="ARBA" id="ARBA00009726"/>
    </source>
</evidence>
<evidence type="ECO:0000313" key="12">
    <source>
        <dbReference type="Proteomes" id="UP001163046"/>
    </source>
</evidence>
<feature type="domain" description="ABC transmembrane type-1" evidence="10">
    <location>
        <begin position="25"/>
        <end position="177"/>
    </location>
</feature>
<evidence type="ECO:0000313" key="11">
    <source>
        <dbReference type="EMBL" id="KAJ7360186.1"/>
    </source>
</evidence>
<dbReference type="InterPro" id="IPR036640">
    <property type="entry name" value="ABC1_TM_sf"/>
</dbReference>
<evidence type="ECO:0000256" key="7">
    <source>
        <dbReference type="ARBA" id="ARBA00022989"/>
    </source>
</evidence>
<dbReference type="InterPro" id="IPR011527">
    <property type="entry name" value="ABC1_TM_dom"/>
</dbReference>